<dbReference type="PANTHER" id="PTHR30005:SF0">
    <property type="entry name" value="RETROGRADE REGULATION PROTEIN 2"/>
    <property type="match status" value="1"/>
</dbReference>
<evidence type="ECO:0000259" key="2">
    <source>
        <dbReference type="Pfam" id="PF02541"/>
    </source>
</evidence>
<accession>A0A9D5DM72</accession>
<dbReference type="SUPFAM" id="SSF53067">
    <property type="entry name" value="Actin-like ATPase domain"/>
    <property type="match status" value="2"/>
</dbReference>
<dbReference type="PANTHER" id="PTHR30005">
    <property type="entry name" value="EXOPOLYPHOSPHATASE"/>
    <property type="match status" value="1"/>
</dbReference>
<evidence type="ECO:0000256" key="1">
    <source>
        <dbReference type="ARBA" id="ARBA00007125"/>
    </source>
</evidence>
<dbReference type="InterPro" id="IPR050273">
    <property type="entry name" value="GppA/Ppx_hydrolase"/>
</dbReference>
<feature type="domain" description="Ppx/GppA phosphatase N-terminal" evidence="2">
    <location>
        <begin position="18"/>
        <end position="286"/>
    </location>
</feature>
<name>A0A9D5DM72_9BACI</name>
<dbReference type="Proteomes" id="UP000051061">
    <property type="component" value="Unassembled WGS sequence"/>
</dbReference>
<comment type="caution">
    <text evidence="3">The sequence shown here is derived from an EMBL/GenBank/DDBJ whole genome shotgun (WGS) entry which is preliminary data.</text>
</comment>
<gene>
    <name evidence="3" type="ORF">AN965_12375</name>
</gene>
<dbReference type="Pfam" id="PF02541">
    <property type="entry name" value="Ppx-GppA"/>
    <property type="match status" value="1"/>
</dbReference>
<evidence type="ECO:0000313" key="3">
    <source>
        <dbReference type="EMBL" id="KQL56522.1"/>
    </source>
</evidence>
<comment type="similarity">
    <text evidence="1">Belongs to the GppA/Ppx family.</text>
</comment>
<dbReference type="InterPro" id="IPR043129">
    <property type="entry name" value="ATPase_NBD"/>
</dbReference>
<dbReference type="Gene3D" id="3.30.420.40">
    <property type="match status" value="1"/>
</dbReference>
<sequence>MHYVSIIEIGSTSITCTICKKEKGLWCTVARKKAQVQLVDRLTRQSILLDRGIKKISWALQQFKKVEEAYVCRGSFVFATGVLRLAKNRFAIVEEIKKKLHITIHILSGHVEAALGYLALKDKTVLDQGVLVDTGGASTELTVISQSRPAFFHSYSFGASTLSKQFFHQTSVDWRYFVDQLKENLQWTMQKMLNTESFSTLVTIGDPHYFLQIKETEEVLSGGDLRQQLLELVEKDDESYRHLGWIPKHRMPSFKGGLLPLLAVIEVFPITSILCKQLTITEGIITALNVKTNTLSL</sequence>
<proteinExistence type="inferred from homology"/>
<protein>
    <recommendedName>
        <fullName evidence="2">Ppx/GppA phosphatase N-terminal domain-containing protein</fullName>
    </recommendedName>
</protein>
<keyword evidence="4" id="KW-1185">Reference proteome</keyword>
<dbReference type="EMBL" id="LJJD01000027">
    <property type="protein sequence ID" value="KQL56522.1"/>
    <property type="molecule type" value="Genomic_DNA"/>
</dbReference>
<dbReference type="AlphaFoldDB" id="A0A9D5DM72"/>
<evidence type="ECO:0000313" key="4">
    <source>
        <dbReference type="Proteomes" id="UP000051061"/>
    </source>
</evidence>
<dbReference type="GO" id="GO:0006357">
    <property type="term" value="P:regulation of transcription by RNA polymerase II"/>
    <property type="evidence" value="ECO:0007669"/>
    <property type="project" value="TreeGrafter"/>
</dbReference>
<dbReference type="Gene3D" id="3.30.420.150">
    <property type="entry name" value="Exopolyphosphatase. Domain 2"/>
    <property type="match status" value="1"/>
</dbReference>
<organism evidence="3 4">
    <name type="scientific">Alkalicoccobacillus plakortidis</name>
    <dbReference type="NCBI Taxonomy" id="444060"/>
    <lineage>
        <taxon>Bacteria</taxon>
        <taxon>Bacillati</taxon>
        <taxon>Bacillota</taxon>
        <taxon>Bacilli</taxon>
        <taxon>Bacillales</taxon>
        <taxon>Bacillaceae</taxon>
        <taxon>Alkalicoccobacillus</taxon>
    </lineage>
</organism>
<dbReference type="InterPro" id="IPR003695">
    <property type="entry name" value="Ppx_GppA_N"/>
</dbReference>
<reference evidence="3 4" key="1">
    <citation type="submission" date="2015-09" db="EMBL/GenBank/DDBJ databases">
        <title>Genome sequencing project for genomic taxonomy and phylogenomics of Bacillus-like bacteria.</title>
        <authorList>
            <person name="Liu B."/>
            <person name="Wang J."/>
            <person name="Zhu Y."/>
            <person name="Liu G."/>
            <person name="Chen Q."/>
            <person name="Chen Z."/>
            <person name="Lan J."/>
            <person name="Che J."/>
            <person name="Ge C."/>
            <person name="Shi H."/>
            <person name="Pan Z."/>
            <person name="Liu X."/>
        </authorList>
    </citation>
    <scope>NUCLEOTIDE SEQUENCE [LARGE SCALE GENOMIC DNA]</scope>
    <source>
        <strain evidence="3 4">DSM 19153</strain>
    </source>
</reference>